<evidence type="ECO:0000313" key="3">
    <source>
        <dbReference type="Proteomes" id="UP000246303"/>
    </source>
</evidence>
<dbReference type="GO" id="GO:0015969">
    <property type="term" value="P:guanosine tetraphosphate metabolic process"/>
    <property type="evidence" value="ECO:0007669"/>
    <property type="project" value="InterPro"/>
</dbReference>
<dbReference type="InterPro" id="IPR043519">
    <property type="entry name" value="NT_sf"/>
</dbReference>
<evidence type="ECO:0000259" key="1">
    <source>
        <dbReference type="SMART" id="SM00954"/>
    </source>
</evidence>
<dbReference type="PANTHER" id="PTHR41773:SF1">
    <property type="entry name" value="RELA_SPOT DOMAIN-CONTAINING PROTEIN"/>
    <property type="match status" value="1"/>
</dbReference>
<accession>A0A2V3DNE1</accession>
<dbReference type="PANTHER" id="PTHR41773">
    <property type="entry name" value="GTP PYROPHOSPHATASE-RELATED"/>
    <property type="match status" value="1"/>
</dbReference>
<dbReference type="SMART" id="SM00954">
    <property type="entry name" value="RelA_SpoT"/>
    <property type="match status" value="1"/>
</dbReference>
<proteinExistence type="predicted"/>
<dbReference type="Pfam" id="PF04607">
    <property type="entry name" value="RelA_SpoT"/>
    <property type="match status" value="1"/>
</dbReference>
<name>A0A2V3DNE1_9MICC</name>
<dbReference type="AlphaFoldDB" id="A0A2V3DNE1"/>
<feature type="domain" description="RelA/SpoT" evidence="1">
    <location>
        <begin position="55"/>
        <end position="180"/>
    </location>
</feature>
<gene>
    <name evidence="2" type="ORF">CVS29_17245</name>
</gene>
<dbReference type="SUPFAM" id="SSF81301">
    <property type="entry name" value="Nucleotidyltransferase"/>
    <property type="match status" value="1"/>
</dbReference>
<dbReference type="OrthoDB" id="9801824at2"/>
<dbReference type="EMBL" id="QHLZ01000017">
    <property type="protein sequence ID" value="PXA63999.1"/>
    <property type="molecule type" value="Genomic_DNA"/>
</dbReference>
<dbReference type="Gene3D" id="3.30.460.10">
    <property type="entry name" value="Beta Polymerase, domain 2"/>
    <property type="match status" value="1"/>
</dbReference>
<dbReference type="Proteomes" id="UP000246303">
    <property type="component" value="Unassembled WGS sequence"/>
</dbReference>
<keyword evidence="3" id="KW-1185">Reference proteome</keyword>
<organism evidence="2 3">
    <name type="scientific">Arthrobacter psychrochitiniphilus</name>
    <dbReference type="NCBI Taxonomy" id="291045"/>
    <lineage>
        <taxon>Bacteria</taxon>
        <taxon>Bacillati</taxon>
        <taxon>Actinomycetota</taxon>
        <taxon>Actinomycetes</taxon>
        <taxon>Micrococcales</taxon>
        <taxon>Micrococcaceae</taxon>
        <taxon>Arthrobacter</taxon>
    </lineage>
</organism>
<reference evidence="2 3" key="1">
    <citation type="submission" date="2018-05" db="EMBL/GenBank/DDBJ databases">
        <title>Genetic diversity of glacier-inhabiting Cryobacterium bacteria in China and description of Cryobacterium mengkeensis sp. nov. and Arthrobacter glacialis sp. nov.</title>
        <authorList>
            <person name="Liu Q."/>
            <person name="Xin Y.-H."/>
        </authorList>
    </citation>
    <scope>NUCLEOTIDE SEQUENCE [LARGE SCALE GENOMIC DNA]</scope>
    <source>
        <strain evidence="2 3">GP3</strain>
    </source>
</reference>
<dbReference type="CDD" id="cd05399">
    <property type="entry name" value="NT_Rel-Spo_like"/>
    <property type="match status" value="1"/>
</dbReference>
<dbReference type="Gene3D" id="1.10.287.860">
    <property type="entry name" value="Nucleotidyltransferase"/>
    <property type="match status" value="1"/>
</dbReference>
<evidence type="ECO:0000313" key="2">
    <source>
        <dbReference type="EMBL" id="PXA63999.1"/>
    </source>
</evidence>
<comment type="caution">
    <text evidence="2">The sequence shown here is derived from an EMBL/GenBank/DDBJ whole genome shotgun (WGS) entry which is preliminary data.</text>
</comment>
<dbReference type="InterPro" id="IPR007685">
    <property type="entry name" value="RelA_SpoT"/>
</dbReference>
<protein>
    <recommendedName>
        <fullName evidence="1">RelA/SpoT domain-containing protein</fullName>
    </recommendedName>
</protein>
<sequence length="329" mass="36992">MSSMNPDAIGQREVKVDTWYDKNLAALTELLHTIEEQLISRTRTHIAEAKAVVSGRVKMKGSLIAKATESHESKTYEFKYDDFTTEIKDIVAIRVLVPMTQELFKVQALIEGNWKFARPFTPHEGNGTRTRPGYRSMHGILDVSELGGPVKLVEIQLRTILQHAWAELSHDLLYKPSGSQRDDLERRLHAVAGMLELADREFLEIRSAQLGLEGIGGPLNLDGVRKLATRLFTPEGAEDHTDESWYAILTDRIQSLGHDRMSQVRDQLGDALVREAQALHPRLNVDFAWTNPAFLLDVWIRHASGNGVTAKYDFANFTALPNDRGIADD</sequence>